<dbReference type="PATRIC" id="fig|1244083.3.peg.1438"/>
<reference evidence="1 2" key="1">
    <citation type="journal article" date="2013" name="Genome Announc.">
        <title>Genome Sequence of Campylobacter showae UNSWCD, Isolated from a Patient with Crohn's Disease.</title>
        <authorList>
            <person name="Tay A.P."/>
            <person name="Kaakoush N.O."/>
            <person name="Deshpande N.P."/>
            <person name="Chen Z."/>
            <person name="Mitchell H."/>
            <person name="Wilkins M.R."/>
        </authorList>
    </citation>
    <scope>NUCLEOTIDE SEQUENCE [LARGE SCALE GENOMIC DNA]</scope>
    <source>
        <strain evidence="1 2">CSUNSWCD</strain>
    </source>
</reference>
<accession>M5IF95</accession>
<dbReference type="EMBL" id="AMZQ01000008">
    <property type="protein sequence ID" value="EKU11072.1"/>
    <property type="molecule type" value="Genomic_DNA"/>
</dbReference>
<dbReference type="eggNOG" id="ENOG50316AE">
    <property type="taxonomic scope" value="Bacteria"/>
</dbReference>
<proteinExistence type="predicted"/>
<dbReference type="STRING" id="1244083.CSUNSWCD_2195"/>
<dbReference type="Proteomes" id="UP000011939">
    <property type="component" value="Unassembled WGS sequence"/>
</dbReference>
<protein>
    <submittedName>
        <fullName evidence="1">Uncharacterized protein</fullName>
    </submittedName>
</protein>
<name>M5IF95_9BACT</name>
<gene>
    <name evidence="1" type="ORF">CSUNSWCD_2195</name>
</gene>
<dbReference type="AlphaFoldDB" id="M5IF95"/>
<comment type="caution">
    <text evidence="1">The sequence shown here is derived from an EMBL/GenBank/DDBJ whole genome shotgun (WGS) entry which is preliminary data.</text>
</comment>
<evidence type="ECO:0000313" key="2">
    <source>
        <dbReference type="Proteomes" id="UP000011939"/>
    </source>
</evidence>
<evidence type="ECO:0000313" key="1">
    <source>
        <dbReference type="EMBL" id="EKU11072.1"/>
    </source>
</evidence>
<sequence length="100" mass="11406">MEVNLAACLASAFSRFRKNFRSAGYMPSARSILLLLLAAASLRSRKLEKSSHDTSPYRFTFKFANLSRRDPYLENIKFDSNLRCDGAKFNLRIAQQPLTL</sequence>
<organism evidence="1 2">
    <name type="scientific">Campylobacter showae CSUNSWCD</name>
    <dbReference type="NCBI Taxonomy" id="1244083"/>
    <lineage>
        <taxon>Bacteria</taxon>
        <taxon>Pseudomonadati</taxon>
        <taxon>Campylobacterota</taxon>
        <taxon>Epsilonproteobacteria</taxon>
        <taxon>Campylobacterales</taxon>
        <taxon>Campylobacteraceae</taxon>
        <taxon>Campylobacter</taxon>
    </lineage>
</organism>